<dbReference type="InterPro" id="IPR000276">
    <property type="entry name" value="GPCR_Rhodpsn"/>
</dbReference>
<comment type="similarity">
    <text evidence="12">Belongs to the G-protein coupled receptor 1 family.</text>
</comment>
<dbReference type="EMBL" id="VOAJ01003457">
    <property type="protein sequence ID" value="KAF0879728.1"/>
    <property type="molecule type" value="Genomic_DNA"/>
</dbReference>
<keyword evidence="9 13" id="KW-0472">Membrane</keyword>
<dbReference type="AlphaFoldDB" id="A0A6G1AVB8"/>
<keyword evidence="10 12" id="KW-0675">Receptor</keyword>
<feature type="transmembrane region" description="Helical" evidence="13">
    <location>
        <begin position="224"/>
        <end position="247"/>
    </location>
</feature>
<evidence type="ECO:0000256" key="13">
    <source>
        <dbReference type="SAM" id="Phobius"/>
    </source>
</evidence>
<feature type="domain" description="G-protein coupled receptors family 1 profile" evidence="14">
    <location>
        <begin position="41"/>
        <end position="161"/>
    </location>
</feature>
<evidence type="ECO:0000256" key="11">
    <source>
        <dbReference type="ARBA" id="ARBA00023224"/>
    </source>
</evidence>
<evidence type="ECO:0000256" key="12">
    <source>
        <dbReference type="RuleBase" id="RU000688"/>
    </source>
</evidence>
<dbReference type="Proteomes" id="UP000475037">
    <property type="component" value="Unassembled WGS sequence"/>
</dbReference>
<feature type="transmembrane region" description="Helical" evidence="13">
    <location>
        <begin position="61"/>
        <end position="81"/>
    </location>
</feature>
<feature type="non-terminal residue" evidence="15">
    <location>
        <position position="406"/>
    </location>
</feature>
<accession>A0A6G1AVB8</accession>
<keyword evidence="8 12" id="KW-0297">G-protein coupled receptor</keyword>
<dbReference type="PROSITE" id="PS50262">
    <property type="entry name" value="G_PROTEIN_RECEP_F1_2"/>
    <property type="match status" value="2"/>
</dbReference>
<keyword evidence="16" id="KW-1185">Reference proteome</keyword>
<dbReference type="Pfam" id="PF00001">
    <property type="entry name" value="7tm_1"/>
    <property type="match status" value="1"/>
</dbReference>
<dbReference type="PANTHER" id="PTHR26454:SF36">
    <property type="entry name" value="OLFACTORY RECEPTOR"/>
    <property type="match status" value="1"/>
</dbReference>
<sequence length="406" mass="45443">SAMRNHTMVTTFILLGLTDNPQLRVVIFLLLFFTYMLSVTGNLTIITLTLLDSRLKTPMYFFLRSFSFLEISFTTVCIPKFLVSMATGDKTISYNNCATQLFFTTVLGAIEFFLLAAMSYDRYVAICKPLHYTTIMSDRVCNVLVFASWLAGCTVIVPPLLVVMGNHTQVTVFILAGLTDDPQLTVVLFVFLLLTYLLSVTGNLLIITLTLVDMHLKTPMYFFLRNFSFLEISYTSTCIPKLLVAMATGDKTISFNCCAAQVFFAFLLGTSEFYLLAAMSYDRYVAICKPLHYMTIMSSKICIQLVFCCWLAGFLVIFPPLLLGINLDFCASNIVDHFYCDTTPLLQISCSDTQLLETMGFICAAVTLVITLVMVIISYSFIALTILKIPSANQRKKAFSTCSSHM</sequence>
<evidence type="ECO:0000259" key="14">
    <source>
        <dbReference type="PROSITE" id="PS50262"/>
    </source>
</evidence>
<feature type="domain" description="G-protein coupled receptors family 1 profile" evidence="14">
    <location>
        <begin position="202"/>
        <end position="406"/>
    </location>
</feature>
<feature type="transmembrane region" description="Helical" evidence="13">
    <location>
        <begin position="184"/>
        <end position="212"/>
    </location>
</feature>
<feature type="non-terminal residue" evidence="15">
    <location>
        <position position="1"/>
    </location>
</feature>
<evidence type="ECO:0000256" key="8">
    <source>
        <dbReference type="ARBA" id="ARBA00023040"/>
    </source>
</evidence>
<keyword evidence="5 12" id="KW-0812">Transmembrane</keyword>
<dbReference type="Pfam" id="PF13853">
    <property type="entry name" value="7tm_4"/>
    <property type="match status" value="1"/>
</dbReference>
<feature type="transmembrane region" description="Helical" evidence="13">
    <location>
        <begin position="140"/>
        <end position="164"/>
    </location>
</feature>
<evidence type="ECO:0000256" key="10">
    <source>
        <dbReference type="ARBA" id="ARBA00023170"/>
    </source>
</evidence>
<dbReference type="Gene3D" id="1.20.1070.10">
    <property type="entry name" value="Rhodopsin 7-helix transmembrane proteins"/>
    <property type="match status" value="2"/>
</dbReference>
<evidence type="ECO:0000313" key="15">
    <source>
        <dbReference type="EMBL" id="KAF0879728.1"/>
    </source>
</evidence>
<dbReference type="PROSITE" id="PS00237">
    <property type="entry name" value="G_PROTEIN_RECEP_F1_1"/>
    <property type="match status" value="1"/>
</dbReference>
<dbReference type="FunFam" id="1.20.1070.10:FF:000013">
    <property type="entry name" value="Olfactory receptor"/>
    <property type="match status" value="2"/>
</dbReference>
<comment type="function">
    <text evidence="1">Putative odorant or sperm cell receptor.</text>
</comment>
<dbReference type="PANTHER" id="PTHR26454">
    <property type="entry name" value="OLFACTORY RECEPTOR"/>
    <property type="match status" value="1"/>
</dbReference>
<evidence type="ECO:0000256" key="3">
    <source>
        <dbReference type="ARBA" id="ARBA00022475"/>
    </source>
</evidence>
<comment type="subcellular location">
    <subcellularLocation>
        <location evidence="2">Cell membrane</location>
        <topology evidence="2">Multi-pass membrane protein</topology>
    </subcellularLocation>
</comment>
<evidence type="ECO:0000256" key="7">
    <source>
        <dbReference type="ARBA" id="ARBA00022989"/>
    </source>
</evidence>
<keyword evidence="4" id="KW-0716">Sensory transduction</keyword>
<dbReference type="InterPro" id="IPR047132">
    <property type="entry name" value="Olfact_rcpt_6C-like"/>
</dbReference>
<reference evidence="15 16" key="1">
    <citation type="submission" date="2019-11" db="EMBL/GenBank/DDBJ databases">
        <authorList>
            <person name="Yang C."/>
            <person name="Li F."/>
        </authorList>
    </citation>
    <scope>NUCLEOTIDE SEQUENCE [LARGE SCALE GENOMIC DNA]</scope>
    <source>
        <strain evidence="15">KB4526</strain>
        <tissue evidence="15">Muscle</tissue>
    </source>
</reference>
<proteinExistence type="inferred from homology"/>
<dbReference type="PRINTS" id="PR00237">
    <property type="entry name" value="GPCRRHODOPSN"/>
</dbReference>
<dbReference type="SUPFAM" id="SSF81321">
    <property type="entry name" value="Family A G protein-coupled receptor-like"/>
    <property type="match status" value="2"/>
</dbReference>
<keyword evidence="3" id="KW-1003">Cell membrane</keyword>
<dbReference type="GO" id="GO:0004930">
    <property type="term" value="F:G protein-coupled receptor activity"/>
    <property type="evidence" value="ECO:0007669"/>
    <property type="project" value="UniProtKB-KW"/>
</dbReference>
<evidence type="ECO:0000256" key="2">
    <source>
        <dbReference type="ARBA" id="ARBA00004651"/>
    </source>
</evidence>
<gene>
    <name evidence="15" type="primary">Or6c74</name>
    <name evidence="15" type="ORF">FOF47_R11862</name>
</gene>
<feature type="transmembrane region" description="Helical" evidence="13">
    <location>
        <begin position="25"/>
        <end position="49"/>
    </location>
</feature>
<organism evidence="15 16">
    <name type="scientific">Crocuta crocuta</name>
    <name type="common">Spotted hyena</name>
    <dbReference type="NCBI Taxonomy" id="9678"/>
    <lineage>
        <taxon>Eukaryota</taxon>
        <taxon>Metazoa</taxon>
        <taxon>Chordata</taxon>
        <taxon>Craniata</taxon>
        <taxon>Vertebrata</taxon>
        <taxon>Euteleostomi</taxon>
        <taxon>Mammalia</taxon>
        <taxon>Eutheria</taxon>
        <taxon>Laurasiatheria</taxon>
        <taxon>Carnivora</taxon>
        <taxon>Feliformia</taxon>
        <taxon>Hyaenidae</taxon>
        <taxon>Crocuta</taxon>
    </lineage>
</organism>
<dbReference type="InterPro" id="IPR000725">
    <property type="entry name" value="Olfact_rcpt"/>
</dbReference>
<comment type="caution">
    <text evidence="15">The sequence shown here is derived from an EMBL/GenBank/DDBJ whole genome shotgun (WGS) entry which is preliminary data.</text>
</comment>
<evidence type="ECO:0000256" key="6">
    <source>
        <dbReference type="ARBA" id="ARBA00022725"/>
    </source>
</evidence>
<feature type="transmembrane region" description="Helical" evidence="13">
    <location>
        <begin position="253"/>
        <end position="281"/>
    </location>
</feature>
<keyword evidence="11 12" id="KW-0807">Transducer</keyword>
<feature type="transmembrane region" description="Helical" evidence="13">
    <location>
        <begin position="359"/>
        <end position="387"/>
    </location>
</feature>
<feature type="transmembrane region" description="Helical" evidence="13">
    <location>
        <begin position="301"/>
        <end position="323"/>
    </location>
</feature>
<feature type="transmembrane region" description="Helical" evidence="13">
    <location>
        <begin position="101"/>
        <end position="120"/>
    </location>
</feature>
<dbReference type="GO" id="GO:0004984">
    <property type="term" value="F:olfactory receptor activity"/>
    <property type="evidence" value="ECO:0007669"/>
    <property type="project" value="InterPro"/>
</dbReference>
<evidence type="ECO:0000313" key="16">
    <source>
        <dbReference type="Proteomes" id="UP000475037"/>
    </source>
</evidence>
<evidence type="ECO:0000256" key="9">
    <source>
        <dbReference type="ARBA" id="ARBA00023136"/>
    </source>
</evidence>
<evidence type="ECO:0000256" key="1">
    <source>
        <dbReference type="ARBA" id="ARBA00003929"/>
    </source>
</evidence>
<name>A0A6G1AVB8_CROCR</name>
<keyword evidence="7 13" id="KW-1133">Transmembrane helix</keyword>
<dbReference type="InterPro" id="IPR017452">
    <property type="entry name" value="GPCR_Rhodpsn_7TM"/>
</dbReference>
<dbReference type="GO" id="GO:0005886">
    <property type="term" value="C:plasma membrane"/>
    <property type="evidence" value="ECO:0007669"/>
    <property type="project" value="UniProtKB-SubCell"/>
</dbReference>
<protein>
    <submittedName>
        <fullName evidence="15">O6C74 protein</fullName>
    </submittedName>
</protein>
<evidence type="ECO:0000256" key="4">
    <source>
        <dbReference type="ARBA" id="ARBA00022606"/>
    </source>
</evidence>
<dbReference type="PRINTS" id="PR00245">
    <property type="entry name" value="OLFACTORYR"/>
</dbReference>
<keyword evidence="6" id="KW-0552">Olfaction</keyword>
<evidence type="ECO:0000256" key="5">
    <source>
        <dbReference type="ARBA" id="ARBA00022692"/>
    </source>
</evidence>